<dbReference type="GO" id="GO:0003677">
    <property type="term" value="F:DNA binding"/>
    <property type="evidence" value="ECO:0007669"/>
    <property type="project" value="InterPro"/>
</dbReference>
<accession>A0A372FZ35</accession>
<dbReference type="PROSITE" id="PS51063">
    <property type="entry name" value="HTH_CRP_2"/>
    <property type="match status" value="1"/>
</dbReference>
<reference evidence="2 3" key="1">
    <citation type="submission" date="2018-08" db="EMBL/GenBank/DDBJ databases">
        <title>Verrucosispora craniellae sp. nov., isolated from a marine sponge in the South China Sea.</title>
        <authorList>
            <person name="Li L."/>
            <person name="Lin H.W."/>
        </authorList>
    </citation>
    <scope>NUCLEOTIDE SEQUENCE [LARGE SCALE GENOMIC DNA]</scope>
    <source>
        <strain evidence="2 3">LHW63014</strain>
    </source>
</reference>
<evidence type="ECO:0000313" key="2">
    <source>
        <dbReference type="EMBL" id="RFS45884.1"/>
    </source>
</evidence>
<dbReference type="InterPro" id="IPR036388">
    <property type="entry name" value="WH-like_DNA-bd_sf"/>
</dbReference>
<proteinExistence type="predicted"/>
<evidence type="ECO:0000313" key="3">
    <source>
        <dbReference type="Proteomes" id="UP000262621"/>
    </source>
</evidence>
<dbReference type="InterPro" id="IPR012318">
    <property type="entry name" value="HTH_CRP"/>
</dbReference>
<dbReference type="SUPFAM" id="SSF46785">
    <property type="entry name" value="Winged helix' DNA-binding domain"/>
    <property type="match status" value="1"/>
</dbReference>
<sequence length="330" mass="35662">MAELLLTGDWNNDPRTLIDLLQHGHALAPIGPLPRESPTLLVAAVQDPGTVDEAARTARDHGLPWMALDCTSDASCTASAYEQGALAVIHRQQPGTPLADAVRNTLTLLVEARAEPTGPETAGNSLTRHRAGQRLTMQHGEVLEVIEGVVITRALHSDGTESLLDWAEPGRLLLAHPPDQCHLERVAQTDTVVRRHESADLARDDTYVQRLSHHIVEREAWSAMQARPHVEDRILGLLTLLAERFGVGDPRGVLISLHLTHAQIAAATGCTRPTASRLIQRLVRAGPIAVIGSGSRTRFLLVSGPSSRDGGREIPQTDADVCAIAHRRTV</sequence>
<organism evidence="2 3">
    <name type="scientific">Micromonospora craniellae</name>
    <dbReference type="NCBI Taxonomy" id="2294034"/>
    <lineage>
        <taxon>Bacteria</taxon>
        <taxon>Bacillati</taxon>
        <taxon>Actinomycetota</taxon>
        <taxon>Actinomycetes</taxon>
        <taxon>Micromonosporales</taxon>
        <taxon>Micromonosporaceae</taxon>
        <taxon>Micromonospora</taxon>
    </lineage>
</organism>
<comment type="caution">
    <text evidence="2">The sequence shown here is derived from an EMBL/GenBank/DDBJ whole genome shotgun (WGS) entry which is preliminary data.</text>
</comment>
<dbReference type="Pfam" id="PF13545">
    <property type="entry name" value="HTH_Crp_2"/>
    <property type="match status" value="1"/>
</dbReference>
<dbReference type="EMBL" id="QVFU01000013">
    <property type="protein sequence ID" value="RFS45884.1"/>
    <property type="molecule type" value="Genomic_DNA"/>
</dbReference>
<dbReference type="Gene3D" id="1.10.10.10">
    <property type="entry name" value="Winged helix-like DNA-binding domain superfamily/Winged helix DNA-binding domain"/>
    <property type="match status" value="1"/>
</dbReference>
<dbReference type="RefSeq" id="WP_147333469.1">
    <property type="nucleotide sequence ID" value="NZ_CP061725.1"/>
</dbReference>
<feature type="domain" description="HTH crp-type" evidence="1">
    <location>
        <begin position="228"/>
        <end position="303"/>
    </location>
</feature>
<name>A0A372FZ35_9ACTN</name>
<dbReference type="Proteomes" id="UP000262621">
    <property type="component" value="Unassembled WGS sequence"/>
</dbReference>
<protein>
    <submittedName>
        <fullName evidence="2">Crp/Fnr family transcriptional regulator</fullName>
    </submittedName>
</protein>
<dbReference type="CDD" id="cd00092">
    <property type="entry name" value="HTH_CRP"/>
    <property type="match status" value="1"/>
</dbReference>
<dbReference type="AlphaFoldDB" id="A0A372FZ35"/>
<keyword evidence="3" id="KW-1185">Reference proteome</keyword>
<gene>
    <name evidence="2" type="ORF">D0Q02_14875</name>
</gene>
<dbReference type="OrthoDB" id="892842at2"/>
<dbReference type="InterPro" id="IPR036390">
    <property type="entry name" value="WH_DNA-bd_sf"/>
</dbReference>
<dbReference type="SMART" id="SM00419">
    <property type="entry name" value="HTH_CRP"/>
    <property type="match status" value="1"/>
</dbReference>
<evidence type="ECO:0000259" key="1">
    <source>
        <dbReference type="PROSITE" id="PS51063"/>
    </source>
</evidence>
<dbReference type="GO" id="GO:0006355">
    <property type="term" value="P:regulation of DNA-templated transcription"/>
    <property type="evidence" value="ECO:0007669"/>
    <property type="project" value="InterPro"/>
</dbReference>